<accession>A0A4R5VR07</accession>
<dbReference type="AlphaFoldDB" id="A0A4R5VR07"/>
<dbReference type="Proteomes" id="UP000295132">
    <property type="component" value="Unassembled WGS sequence"/>
</dbReference>
<name>A0A4R5VR07_9BACI</name>
<comment type="caution">
    <text evidence="2">The sequence shown here is derived from an EMBL/GenBank/DDBJ whole genome shotgun (WGS) entry which is preliminary data.</text>
</comment>
<gene>
    <name evidence="2" type="ORF">E2K98_15135</name>
    <name evidence="1" type="ORF">RCG21_18915</name>
</gene>
<evidence type="ECO:0000313" key="4">
    <source>
        <dbReference type="Proteomes" id="UP001178888"/>
    </source>
</evidence>
<organism evidence="2 3">
    <name type="scientific">Bacillus salipaludis</name>
    <dbReference type="NCBI Taxonomy" id="2547811"/>
    <lineage>
        <taxon>Bacteria</taxon>
        <taxon>Bacillati</taxon>
        <taxon>Bacillota</taxon>
        <taxon>Bacilli</taxon>
        <taxon>Bacillales</taxon>
        <taxon>Bacillaceae</taxon>
        <taxon>Bacillus</taxon>
    </lineage>
</organism>
<dbReference type="SUPFAM" id="SSF55008">
    <property type="entry name" value="HMA, heavy metal-associated domain"/>
    <property type="match status" value="1"/>
</dbReference>
<dbReference type="Proteomes" id="UP001178888">
    <property type="component" value="Unassembled WGS sequence"/>
</dbReference>
<reference evidence="2 3" key="1">
    <citation type="submission" date="2019-03" db="EMBL/GenBank/DDBJ databases">
        <title>Bacillus niacini sp. nov. a Nicotinate-Metabolizing Mesophile Isolated from Soil.</title>
        <authorList>
            <person name="Zhang G."/>
        </authorList>
    </citation>
    <scope>NUCLEOTIDE SEQUENCE [LARGE SCALE GENOMIC DNA]</scope>
    <source>
        <strain evidence="2 3">WN066</strain>
    </source>
</reference>
<reference evidence="1" key="2">
    <citation type="submission" date="2023-08" db="EMBL/GenBank/DDBJ databases">
        <title>Nitrogen cycling bacteria in agricultural field soils.</title>
        <authorList>
            <person name="Jang J."/>
        </authorList>
    </citation>
    <scope>NUCLEOTIDE SEQUENCE</scope>
    <source>
        <strain evidence="1">PS3-36</strain>
    </source>
</reference>
<dbReference type="EMBL" id="JAVGVR010000001">
    <property type="protein sequence ID" value="MDQ6598400.1"/>
    <property type="molecule type" value="Genomic_DNA"/>
</dbReference>
<protein>
    <submittedName>
        <fullName evidence="2">Uncharacterized protein</fullName>
    </submittedName>
</protein>
<evidence type="ECO:0000313" key="3">
    <source>
        <dbReference type="Proteomes" id="UP000295132"/>
    </source>
</evidence>
<dbReference type="RefSeq" id="WP_133335468.1">
    <property type="nucleotide sequence ID" value="NZ_JAVGVR010000001.1"/>
</dbReference>
<dbReference type="Gene3D" id="3.30.70.100">
    <property type="match status" value="1"/>
</dbReference>
<sequence>MNNLTLQLKEAMNLEAIQTLESILIQIDGVERALVDTDDGEVKIEYNEMQITPENIQKRVQQHGLHLEALFFRK</sequence>
<keyword evidence="4" id="KW-1185">Reference proteome</keyword>
<evidence type="ECO:0000313" key="1">
    <source>
        <dbReference type="EMBL" id="MDQ6598400.1"/>
    </source>
</evidence>
<proteinExistence type="predicted"/>
<evidence type="ECO:0000313" key="2">
    <source>
        <dbReference type="EMBL" id="TDK61037.1"/>
    </source>
</evidence>
<dbReference type="InterPro" id="IPR036163">
    <property type="entry name" value="HMA_dom_sf"/>
</dbReference>
<dbReference type="GO" id="GO:0046872">
    <property type="term" value="F:metal ion binding"/>
    <property type="evidence" value="ECO:0007669"/>
    <property type="project" value="InterPro"/>
</dbReference>
<dbReference type="EMBL" id="SMYO01000006">
    <property type="protein sequence ID" value="TDK61037.1"/>
    <property type="molecule type" value="Genomic_DNA"/>
</dbReference>